<evidence type="ECO:0000313" key="2">
    <source>
        <dbReference type="Proteomes" id="UP000001423"/>
    </source>
</evidence>
<sequence length="107" mass="12290">MKDLVTTSDSVIASLCREVDGIRHRCSSLLEAIAKCNDDNLSCRLKKEFQQLSNRRSRLLETAKAIQFKSVDDKLSIEFLIEISSRPLDMRTCWPQEKKSDFISHNS</sequence>
<dbReference type="AlphaFoldDB" id="Q7V871"/>
<reference evidence="1 2" key="1">
    <citation type="journal article" date="2003" name="Nature">
        <title>Genome divergence in two Prochlorococcus ecotypes reflects oceanic niche differentiation.</title>
        <authorList>
            <person name="Rocap G."/>
            <person name="Larimer F.W."/>
            <person name="Lamerdin J.E."/>
            <person name="Malfatti S."/>
            <person name="Chain P."/>
            <person name="Ahlgren N.A."/>
            <person name="Arellano A."/>
            <person name="Coleman M."/>
            <person name="Hauser L."/>
            <person name="Hess W.R."/>
            <person name="Johnson Z.I."/>
            <person name="Land M.L."/>
            <person name="Lindell D."/>
            <person name="Post A.F."/>
            <person name="Regala W."/>
            <person name="Shah M."/>
            <person name="Shaw S.L."/>
            <person name="Steglich C."/>
            <person name="Sullivan M.B."/>
            <person name="Ting C.S."/>
            <person name="Tolonen A."/>
            <person name="Webb E.A."/>
            <person name="Zinser E.R."/>
            <person name="Chisholm S.W."/>
        </authorList>
    </citation>
    <scope>NUCLEOTIDE SEQUENCE [LARGE SCALE GENOMIC DNA]</scope>
    <source>
        <strain evidence="2">MIT 9313</strain>
    </source>
</reference>
<protein>
    <submittedName>
        <fullName evidence="1">Possible Gram-negative pili assembly chaperone</fullName>
    </submittedName>
</protein>
<organism evidence="1 2">
    <name type="scientific">Prochlorococcus marinus (strain MIT 9313)</name>
    <dbReference type="NCBI Taxonomy" id="74547"/>
    <lineage>
        <taxon>Bacteria</taxon>
        <taxon>Bacillati</taxon>
        <taxon>Cyanobacteriota</taxon>
        <taxon>Cyanophyceae</taxon>
        <taxon>Synechococcales</taxon>
        <taxon>Prochlorococcaceae</taxon>
        <taxon>Prochlorococcus</taxon>
    </lineage>
</organism>
<dbReference type="KEGG" id="pmt:PMT_0498"/>
<dbReference type="HOGENOM" id="CLU_186106_0_0_3"/>
<keyword evidence="2" id="KW-1185">Reference proteome</keyword>
<accession>Q7V871</accession>
<proteinExistence type="predicted"/>
<dbReference type="Proteomes" id="UP000001423">
    <property type="component" value="Chromosome"/>
</dbReference>
<name>Q7V871_PROMM</name>
<dbReference type="EMBL" id="BX548175">
    <property type="protein sequence ID" value="CAE20673.1"/>
    <property type="molecule type" value="Genomic_DNA"/>
</dbReference>
<dbReference type="eggNOG" id="ENOG502ZTSE">
    <property type="taxonomic scope" value="Bacteria"/>
</dbReference>
<gene>
    <name evidence="1" type="ordered locus">PMT_0498</name>
</gene>
<evidence type="ECO:0000313" key="1">
    <source>
        <dbReference type="EMBL" id="CAE20673.1"/>
    </source>
</evidence>